<evidence type="ECO:0000313" key="2">
    <source>
        <dbReference type="EMBL" id="KAF6734120.1"/>
    </source>
</evidence>
<comment type="caution">
    <text evidence="2">The sequence shown here is derived from an EMBL/GenBank/DDBJ whole genome shotgun (WGS) entry which is preliminary data.</text>
</comment>
<evidence type="ECO:0000313" key="3">
    <source>
        <dbReference type="Proteomes" id="UP000646548"/>
    </source>
</evidence>
<dbReference type="Proteomes" id="UP000646548">
    <property type="component" value="Unassembled WGS sequence"/>
</dbReference>
<protein>
    <submittedName>
        <fullName evidence="2">Uncharacterized protein</fullName>
    </submittedName>
</protein>
<organism evidence="2 3">
    <name type="scientific">Oryzias melastigma</name>
    <name type="common">Marine medaka</name>
    <dbReference type="NCBI Taxonomy" id="30732"/>
    <lineage>
        <taxon>Eukaryota</taxon>
        <taxon>Metazoa</taxon>
        <taxon>Chordata</taxon>
        <taxon>Craniata</taxon>
        <taxon>Vertebrata</taxon>
        <taxon>Euteleostomi</taxon>
        <taxon>Actinopterygii</taxon>
        <taxon>Neopterygii</taxon>
        <taxon>Teleostei</taxon>
        <taxon>Neoteleostei</taxon>
        <taxon>Acanthomorphata</taxon>
        <taxon>Ovalentaria</taxon>
        <taxon>Atherinomorphae</taxon>
        <taxon>Beloniformes</taxon>
        <taxon>Adrianichthyidae</taxon>
        <taxon>Oryziinae</taxon>
        <taxon>Oryzias</taxon>
    </lineage>
</organism>
<reference evidence="2" key="1">
    <citation type="journal article" name="BMC Genomics">
        <title>Long-read sequencing and de novo genome assembly of marine medaka (Oryzias melastigma).</title>
        <authorList>
            <person name="Liang P."/>
            <person name="Saqib H.S.A."/>
            <person name="Ni X."/>
            <person name="Shen Y."/>
        </authorList>
    </citation>
    <scope>NUCLEOTIDE SEQUENCE</scope>
    <source>
        <strain evidence="2">Bigg-433</strain>
    </source>
</reference>
<dbReference type="EMBL" id="WKFB01000142">
    <property type="protein sequence ID" value="KAF6734120.1"/>
    <property type="molecule type" value="Genomic_DNA"/>
</dbReference>
<sequence length="236" mass="26091">MFHTLSSGNRGRSLLLLLLLPLNAAQPRSWLLPQSAHSRGGGTGCTHFDTDCFVDSSHVPTFIILPRMSPRVLRSARFYAEEPPGLGSQDAVLHKAFIDAVDPSWALEPHVPQVGSLNFASGERVSCCQCREHGRFLYPASLWREGRFGWVSVDRIALSLVVFVLQRVEDFQVLTVPAAEPEGRSRISRARIPTEPFGAQPQNFISQDSSLLIVNQTQLSRNALAQSDQTDLCHCS</sequence>
<accession>A0A834FHB9</accession>
<keyword evidence="1" id="KW-0732">Signal</keyword>
<gene>
    <name evidence="2" type="ORF">FQA47_010776</name>
</gene>
<feature type="chain" id="PRO_5032471369" evidence="1">
    <location>
        <begin position="26"/>
        <end position="236"/>
    </location>
</feature>
<feature type="signal peptide" evidence="1">
    <location>
        <begin position="1"/>
        <end position="25"/>
    </location>
</feature>
<name>A0A834FHB9_ORYME</name>
<proteinExistence type="predicted"/>
<dbReference type="AlphaFoldDB" id="A0A834FHB9"/>
<evidence type="ECO:0000256" key="1">
    <source>
        <dbReference type="SAM" id="SignalP"/>
    </source>
</evidence>